<dbReference type="AlphaFoldDB" id="A0A1S2LCP1"/>
<keyword evidence="1" id="KW-0472">Membrane</keyword>
<dbReference type="Proteomes" id="UP000180098">
    <property type="component" value="Unassembled WGS sequence"/>
</dbReference>
<sequence length="65" mass="7525">MGKKTCWAIIIATIVINVVMLQWTVEAFLGRDYEILLTYNVISLVSAGIALFAYLQWRKVEYKKQ</sequence>
<accession>A0A1S2LCP1</accession>
<dbReference type="OrthoDB" id="2692071at2"/>
<evidence type="ECO:0000256" key="1">
    <source>
        <dbReference type="SAM" id="Phobius"/>
    </source>
</evidence>
<feature type="transmembrane region" description="Helical" evidence="1">
    <location>
        <begin position="7"/>
        <end position="25"/>
    </location>
</feature>
<protein>
    <submittedName>
        <fullName evidence="2">Uncharacterized protein</fullName>
    </submittedName>
</protein>
<organism evidence="2 3">
    <name type="scientific">Anaerobacillus arseniciselenatis</name>
    <dbReference type="NCBI Taxonomy" id="85682"/>
    <lineage>
        <taxon>Bacteria</taxon>
        <taxon>Bacillati</taxon>
        <taxon>Bacillota</taxon>
        <taxon>Bacilli</taxon>
        <taxon>Bacillales</taxon>
        <taxon>Bacillaceae</taxon>
        <taxon>Anaerobacillus</taxon>
    </lineage>
</organism>
<evidence type="ECO:0000313" key="2">
    <source>
        <dbReference type="EMBL" id="OIJ10161.1"/>
    </source>
</evidence>
<dbReference type="RefSeq" id="WP_071313925.1">
    <property type="nucleotide sequence ID" value="NZ_MLQQ01000040.1"/>
</dbReference>
<keyword evidence="1" id="KW-1133">Transmembrane helix</keyword>
<feature type="transmembrane region" description="Helical" evidence="1">
    <location>
        <begin position="37"/>
        <end position="55"/>
    </location>
</feature>
<dbReference type="EMBL" id="MLQQ01000040">
    <property type="protein sequence ID" value="OIJ10161.1"/>
    <property type="molecule type" value="Genomic_DNA"/>
</dbReference>
<keyword evidence="3" id="KW-1185">Reference proteome</keyword>
<evidence type="ECO:0000313" key="3">
    <source>
        <dbReference type="Proteomes" id="UP000180098"/>
    </source>
</evidence>
<keyword evidence="1" id="KW-0812">Transmembrane</keyword>
<proteinExistence type="predicted"/>
<gene>
    <name evidence="2" type="ORF">BKP35_13690</name>
</gene>
<comment type="caution">
    <text evidence="2">The sequence shown here is derived from an EMBL/GenBank/DDBJ whole genome shotgun (WGS) entry which is preliminary data.</text>
</comment>
<reference evidence="2 3" key="1">
    <citation type="submission" date="2016-10" db="EMBL/GenBank/DDBJ databases">
        <title>Draft genome sequences of four alkaliphilic bacteria belonging to the Anaerobacillus genus.</title>
        <authorList>
            <person name="Bassil N.M."/>
            <person name="Lloyd J.R."/>
        </authorList>
    </citation>
    <scope>NUCLEOTIDE SEQUENCE [LARGE SCALE GENOMIC DNA]</scope>
    <source>
        <strain evidence="2 3">DSM 15340</strain>
    </source>
</reference>
<name>A0A1S2LCP1_9BACI</name>